<dbReference type="InterPro" id="IPR001611">
    <property type="entry name" value="Leu-rich_rpt"/>
</dbReference>
<dbReference type="InterPro" id="IPR011009">
    <property type="entry name" value="Kinase-like_dom_sf"/>
</dbReference>
<keyword evidence="7 9" id="KW-0472">Membrane</keyword>
<dbReference type="Gene3D" id="3.80.10.10">
    <property type="entry name" value="Ribonuclease Inhibitor"/>
    <property type="match status" value="1"/>
</dbReference>
<evidence type="ECO:0000256" key="7">
    <source>
        <dbReference type="ARBA" id="ARBA00023136"/>
    </source>
</evidence>
<evidence type="ECO:0000256" key="2">
    <source>
        <dbReference type="ARBA" id="ARBA00022614"/>
    </source>
</evidence>
<dbReference type="Gene3D" id="1.10.510.10">
    <property type="entry name" value="Transferase(Phosphotransferase) domain 1"/>
    <property type="match status" value="1"/>
</dbReference>
<comment type="caution">
    <text evidence="11">The sequence shown here is derived from an EMBL/GenBank/DDBJ whole genome shotgun (WGS) entry which is preliminary data.</text>
</comment>
<keyword evidence="11" id="KW-0808">Transferase</keyword>
<keyword evidence="6 9" id="KW-1133">Transmembrane helix</keyword>
<dbReference type="Proteomes" id="UP000594638">
    <property type="component" value="Unassembled WGS sequence"/>
</dbReference>
<evidence type="ECO:0000256" key="1">
    <source>
        <dbReference type="ARBA" id="ARBA00004370"/>
    </source>
</evidence>
<dbReference type="SMART" id="SM00369">
    <property type="entry name" value="LRR_TYP"/>
    <property type="match status" value="5"/>
</dbReference>
<keyword evidence="8" id="KW-0325">Glycoprotein</keyword>
<keyword evidence="5" id="KW-0677">Repeat</keyword>
<dbReference type="GO" id="GO:0016020">
    <property type="term" value="C:membrane"/>
    <property type="evidence" value="ECO:0007669"/>
    <property type="project" value="UniProtKB-SubCell"/>
</dbReference>
<evidence type="ECO:0000256" key="3">
    <source>
        <dbReference type="ARBA" id="ARBA00022692"/>
    </source>
</evidence>
<dbReference type="FunFam" id="3.80.10.10:FF:000041">
    <property type="entry name" value="LRR receptor-like serine/threonine-protein kinase ERECTA"/>
    <property type="match status" value="1"/>
</dbReference>
<dbReference type="Pfam" id="PF00069">
    <property type="entry name" value="Pkinase"/>
    <property type="match status" value="1"/>
</dbReference>
<evidence type="ECO:0000256" key="8">
    <source>
        <dbReference type="ARBA" id="ARBA00023180"/>
    </source>
</evidence>
<keyword evidence="12" id="KW-1185">Reference proteome</keyword>
<dbReference type="PANTHER" id="PTHR27008">
    <property type="entry name" value="OS04G0122200 PROTEIN"/>
    <property type="match status" value="1"/>
</dbReference>
<evidence type="ECO:0000256" key="6">
    <source>
        <dbReference type="ARBA" id="ARBA00022989"/>
    </source>
</evidence>
<protein>
    <submittedName>
        <fullName evidence="11">LRR receptor-like serine threonine- kinase EFR</fullName>
    </submittedName>
</protein>
<dbReference type="SUPFAM" id="SSF56112">
    <property type="entry name" value="Protein kinase-like (PK-like)"/>
    <property type="match status" value="1"/>
</dbReference>
<dbReference type="GO" id="GO:0006952">
    <property type="term" value="P:defense response"/>
    <property type="evidence" value="ECO:0007669"/>
    <property type="project" value="UniProtKB-ARBA"/>
</dbReference>
<dbReference type="GO" id="GO:0004672">
    <property type="term" value="F:protein kinase activity"/>
    <property type="evidence" value="ECO:0007669"/>
    <property type="project" value="InterPro"/>
</dbReference>
<evidence type="ECO:0000259" key="10">
    <source>
        <dbReference type="PROSITE" id="PS50011"/>
    </source>
</evidence>
<dbReference type="SMART" id="SM00220">
    <property type="entry name" value="S_TKc"/>
    <property type="match status" value="1"/>
</dbReference>
<feature type="domain" description="Protein kinase" evidence="10">
    <location>
        <begin position="142"/>
        <end position="462"/>
    </location>
</feature>
<name>A0A8S0RRC1_OLEEU</name>
<dbReference type="EMBL" id="CACTIH010003693">
    <property type="protein sequence ID" value="CAA2982388.1"/>
    <property type="molecule type" value="Genomic_DNA"/>
</dbReference>
<dbReference type="SUPFAM" id="SSF52058">
    <property type="entry name" value="L domain-like"/>
    <property type="match status" value="1"/>
</dbReference>
<evidence type="ECO:0000256" key="9">
    <source>
        <dbReference type="SAM" id="Phobius"/>
    </source>
</evidence>
<evidence type="ECO:0000313" key="12">
    <source>
        <dbReference type="Proteomes" id="UP000594638"/>
    </source>
</evidence>
<organism evidence="11 12">
    <name type="scientific">Olea europaea subsp. europaea</name>
    <dbReference type="NCBI Taxonomy" id="158383"/>
    <lineage>
        <taxon>Eukaryota</taxon>
        <taxon>Viridiplantae</taxon>
        <taxon>Streptophyta</taxon>
        <taxon>Embryophyta</taxon>
        <taxon>Tracheophyta</taxon>
        <taxon>Spermatophyta</taxon>
        <taxon>Magnoliopsida</taxon>
        <taxon>eudicotyledons</taxon>
        <taxon>Gunneridae</taxon>
        <taxon>Pentapetalae</taxon>
        <taxon>asterids</taxon>
        <taxon>lamiids</taxon>
        <taxon>Lamiales</taxon>
        <taxon>Oleaceae</taxon>
        <taxon>Oleeae</taxon>
        <taxon>Olea</taxon>
    </lineage>
</organism>
<dbReference type="InterPro" id="IPR032675">
    <property type="entry name" value="LRR_dom_sf"/>
</dbReference>
<feature type="transmembrane region" description="Helical" evidence="9">
    <location>
        <begin position="251"/>
        <end position="274"/>
    </location>
</feature>
<proteinExistence type="predicted"/>
<keyword evidence="2" id="KW-0433">Leucine-rich repeat</keyword>
<keyword evidence="11" id="KW-0675">Receptor</keyword>
<dbReference type="InterPro" id="IPR000719">
    <property type="entry name" value="Prot_kinase_dom"/>
</dbReference>
<evidence type="ECO:0000256" key="4">
    <source>
        <dbReference type="ARBA" id="ARBA00022729"/>
    </source>
</evidence>
<accession>A0A8S0RRC1</accession>
<keyword evidence="4" id="KW-0732">Signal</keyword>
<dbReference type="Pfam" id="PF00560">
    <property type="entry name" value="LRR_1"/>
    <property type="match status" value="3"/>
</dbReference>
<dbReference type="AlphaFoldDB" id="A0A8S0RRC1"/>
<dbReference type="PROSITE" id="PS50011">
    <property type="entry name" value="PROTEIN_KINASE_DOM"/>
    <property type="match status" value="1"/>
</dbReference>
<comment type="subcellular location">
    <subcellularLocation>
        <location evidence="1">Membrane</location>
    </subcellularLocation>
</comment>
<sequence>MSGCTQLQILALQNNKLTGTIPSELGNSTTLELLYLGFNNLEGFITQELGNLYGLEVLNLQGNSLRGSIPNSLFNISRLRKLVLNQDYFLGSLPSSIGNNMPNLEVLYLDLNNLTGLSPTLSQILQRLPQCLGNAISLRKIHLSFNQLTSSMAASLWNLKISSGKVISLEMLDLSNNSLTDMVPKSLKVLHSLSYFNVSFNKLSGEIPSGGPFANFTYLYFMSNEGICGKPQFHVPPCKDSSLYRSRNRKVLLAILILITIVTIALIFAIMLVLRYPSRQGRPQADSLLNITLERIYTINLNEQLIGLVIESCLEKGVLARDVSCAVEYLHHGYFPLVVYCDLKPSNILLDQDMVGRVSDFGIEKLLGEEETIQRTTSLATLGYISPEYGAEGLVSTSCDVYSFGIILMETFTSRRPTNKIFFEDLSFRKWVESPQHRPSMKGVVITLKKIKVQFLAHSQQT</sequence>
<dbReference type="GO" id="GO:0051707">
    <property type="term" value="P:response to other organism"/>
    <property type="evidence" value="ECO:0007669"/>
    <property type="project" value="UniProtKB-ARBA"/>
</dbReference>
<dbReference type="Gramene" id="OE9A049801T1">
    <property type="protein sequence ID" value="OE9A049801C1"/>
    <property type="gene ID" value="OE9A049801"/>
</dbReference>
<dbReference type="InterPro" id="IPR051809">
    <property type="entry name" value="Plant_receptor-like_S/T_kinase"/>
</dbReference>
<dbReference type="OrthoDB" id="676979at2759"/>
<gene>
    <name evidence="11" type="ORF">OLEA9_A049801</name>
</gene>
<reference evidence="11 12" key="1">
    <citation type="submission" date="2019-12" db="EMBL/GenBank/DDBJ databases">
        <authorList>
            <person name="Alioto T."/>
            <person name="Alioto T."/>
            <person name="Gomez Garrido J."/>
        </authorList>
    </citation>
    <scope>NUCLEOTIDE SEQUENCE [LARGE SCALE GENOMIC DNA]</scope>
</reference>
<dbReference type="InterPro" id="IPR003591">
    <property type="entry name" value="Leu-rich_rpt_typical-subtyp"/>
</dbReference>
<dbReference type="InterPro" id="IPR008271">
    <property type="entry name" value="Ser/Thr_kinase_AS"/>
</dbReference>
<evidence type="ECO:0000256" key="5">
    <source>
        <dbReference type="ARBA" id="ARBA00022737"/>
    </source>
</evidence>
<evidence type="ECO:0000313" key="11">
    <source>
        <dbReference type="EMBL" id="CAA2982388.1"/>
    </source>
</evidence>
<dbReference type="GO" id="GO:0005524">
    <property type="term" value="F:ATP binding"/>
    <property type="evidence" value="ECO:0007669"/>
    <property type="project" value="InterPro"/>
</dbReference>
<keyword evidence="11" id="KW-0418">Kinase</keyword>
<keyword evidence="3 9" id="KW-0812">Transmembrane</keyword>
<dbReference type="PANTHER" id="PTHR27008:SF497">
    <property type="entry name" value="OS11G0695000 PROTEIN"/>
    <property type="match status" value="1"/>
</dbReference>
<dbReference type="PROSITE" id="PS00108">
    <property type="entry name" value="PROTEIN_KINASE_ST"/>
    <property type="match status" value="1"/>
</dbReference>